<dbReference type="AlphaFoldDB" id="A0A8B8CSG0"/>
<gene>
    <name evidence="3" type="primary">LOC111121609</name>
</gene>
<sequence length="150" mass="16668">MEQGISSGIIMIMILYLSTIKVSDSATVVMDYLGNLSCHKCEETFKQWDPYTVCQLQPNNTPLVPCLKSEEYCMVERTSIMGLTTSIKRECSTECYYGCRSKNFGVTTVSCTSCCQTTGCNTGNSAEVASRQSKYRLPVLIMLSLLLFVC</sequence>
<feature type="chain" id="PRO_5034236235" evidence="1">
    <location>
        <begin position="26"/>
        <end position="150"/>
    </location>
</feature>
<protein>
    <submittedName>
        <fullName evidence="3">Uncharacterized protein LOC111121609</fullName>
    </submittedName>
</protein>
<name>A0A8B8CSG0_CRAVI</name>
<reference evidence="3" key="1">
    <citation type="submission" date="2025-08" db="UniProtKB">
        <authorList>
            <consortium name="RefSeq"/>
        </authorList>
    </citation>
    <scope>IDENTIFICATION</scope>
    <source>
        <tissue evidence="3">Whole sample</tissue>
    </source>
</reference>
<keyword evidence="1" id="KW-0732">Signal</keyword>
<evidence type="ECO:0000313" key="2">
    <source>
        <dbReference type="Proteomes" id="UP000694844"/>
    </source>
</evidence>
<evidence type="ECO:0000256" key="1">
    <source>
        <dbReference type="SAM" id="SignalP"/>
    </source>
</evidence>
<dbReference type="CDD" id="cd00117">
    <property type="entry name" value="TFP"/>
    <property type="match status" value="1"/>
</dbReference>
<dbReference type="Proteomes" id="UP000694844">
    <property type="component" value="Chromosome 2"/>
</dbReference>
<organism evidence="2 3">
    <name type="scientific">Crassostrea virginica</name>
    <name type="common">Eastern oyster</name>
    <dbReference type="NCBI Taxonomy" id="6565"/>
    <lineage>
        <taxon>Eukaryota</taxon>
        <taxon>Metazoa</taxon>
        <taxon>Spiralia</taxon>
        <taxon>Lophotrochozoa</taxon>
        <taxon>Mollusca</taxon>
        <taxon>Bivalvia</taxon>
        <taxon>Autobranchia</taxon>
        <taxon>Pteriomorphia</taxon>
        <taxon>Ostreida</taxon>
        <taxon>Ostreoidea</taxon>
        <taxon>Ostreidae</taxon>
        <taxon>Crassostrea</taxon>
    </lineage>
</organism>
<proteinExistence type="predicted"/>
<dbReference type="GeneID" id="111121609"/>
<feature type="signal peptide" evidence="1">
    <location>
        <begin position="1"/>
        <end position="25"/>
    </location>
</feature>
<accession>A0A8B8CSG0</accession>
<dbReference type="RefSeq" id="XP_022318670.1">
    <property type="nucleotide sequence ID" value="XM_022462962.1"/>
</dbReference>
<dbReference type="KEGG" id="cvn:111121609"/>
<evidence type="ECO:0000313" key="3">
    <source>
        <dbReference type="RefSeq" id="XP_022318670.1"/>
    </source>
</evidence>
<keyword evidence="2" id="KW-1185">Reference proteome</keyword>
<dbReference type="OrthoDB" id="6342359at2759"/>